<evidence type="ECO:0000259" key="1">
    <source>
        <dbReference type="Pfam" id="PF00582"/>
    </source>
</evidence>
<proteinExistence type="predicted"/>
<dbReference type="InterPro" id="IPR006015">
    <property type="entry name" value="Universal_stress_UspA"/>
</dbReference>
<sequence length="166" mass="18761">MMEIMAEQKHVTDADGHSSEPRRVIVISVDGSDHADHAVNWYLEHIRRPNDRLVLAHVPELTNNSYDYTLSSTSVFEEMRAEIEKSAQLLEEKYTQKLLDNNVKDAEFRIASGHVGEKLVEIALDENAALVLTGCRGLGTFRRTLLGSVSDYILHHCHCPVIVCRH</sequence>
<dbReference type="Pfam" id="PF00582">
    <property type="entry name" value="Usp"/>
    <property type="match status" value="1"/>
</dbReference>
<dbReference type="SUPFAM" id="SSF52402">
    <property type="entry name" value="Adenine nucleotide alpha hydrolases-like"/>
    <property type="match status" value="1"/>
</dbReference>
<dbReference type="PRINTS" id="PR01438">
    <property type="entry name" value="UNVRSLSTRESS"/>
</dbReference>
<dbReference type="PANTHER" id="PTHR46989">
    <property type="entry name" value="USP DOMAIN-CONTAINING PROTEIN"/>
    <property type="match status" value="1"/>
</dbReference>
<name>A0ABQ9EAR6_TEGGR</name>
<protein>
    <recommendedName>
        <fullName evidence="1">UspA domain-containing protein</fullName>
    </recommendedName>
</protein>
<organism evidence="2 3">
    <name type="scientific">Tegillarca granosa</name>
    <name type="common">Malaysian cockle</name>
    <name type="synonym">Anadara granosa</name>
    <dbReference type="NCBI Taxonomy" id="220873"/>
    <lineage>
        <taxon>Eukaryota</taxon>
        <taxon>Metazoa</taxon>
        <taxon>Spiralia</taxon>
        <taxon>Lophotrochozoa</taxon>
        <taxon>Mollusca</taxon>
        <taxon>Bivalvia</taxon>
        <taxon>Autobranchia</taxon>
        <taxon>Pteriomorphia</taxon>
        <taxon>Arcoida</taxon>
        <taxon>Arcoidea</taxon>
        <taxon>Arcidae</taxon>
        <taxon>Tegillarca</taxon>
    </lineage>
</organism>
<evidence type="ECO:0000313" key="2">
    <source>
        <dbReference type="EMBL" id="KAJ8302270.1"/>
    </source>
</evidence>
<comment type="caution">
    <text evidence="2">The sequence shown here is derived from an EMBL/GenBank/DDBJ whole genome shotgun (WGS) entry which is preliminary data.</text>
</comment>
<gene>
    <name evidence="2" type="ORF">KUTeg_021257</name>
</gene>
<dbReference type="Gene3D" id="3.40.50.620">
    <property type="entry name" value="HUPs"/>
    <property type="match status" value="1"/>
</dbReference>
<dbReference type="InterPro" id="IPR014729">
    <property type="entry name" value="Rossmann-like_a/b/a_fold"/>
</dbReference>
<evidence type="ECO:0000313" key="3">
    <source>
        <dbReference type="Proteomes" id="UP001217089"/>
    </source>
</evidence>
<dbReference type="Proteomes" id="UP001217089">
    <property type="component" value="Unassembled WGS sequence"/>
</dbReference>
<dbReference type="EMBL" id="JARBDR010000918">
    <property type="protein sequence ID" value="KAJ8302270.1"/>
    <property type="molecule type" value="Genomic_DNA"/>
</dbReference>
<accession>A0ABQ9EAR6</accession>
<dbReference type="PANTHER" id="PTHR46989:SF3">
    <property type="entry name" value="USPA DOMAIN-CONTAINING PROTEIN"/>
    <property type="match status" value="1"/>
</dbReference>
<feature type="domain" description="UspA" evidence="1">
    <location>
        <begin position="23"/>
        <end position="165"/>
    </location>
</feature>
<keyword evidence="3" id="KW-1185">Reference proteome</keyword>
<dbReference type="InterPro" id="IPR006016">
    <property type="entry name" value="UspA"/>
</dbReference>
<reference evidence="2 3" key="1">
    <citation type="submission" date="2022-12" db="EMBL/GenBank/DDBJ databases">
        <title>Chromosome-level genome of Tegillarca granosa.</title>
        <authorList>
            <person name="Kim J."/>
        </authorList>
    </citation>
    <scope>NUCLEOTIDE SEQUENCE [LARGE SCALE GENOMIC DNA]</scope>
    <source>
        <strain evidence="2">Teg-2019</strain>
        <tissue evidence="2">Adductor muscle</tissue>
    </source>
</reference>
<dbReference type="CDD" id="cd23659">
    <property type="entry name" value="USP_At3g01520-like"/>
    <property type="match status" value="1"/>
</dbReference>